<gene>
    <name evidence="8" type="primary">phoH</name>
    <name evidence="8" type="ORF">PLO_273</name>
</gene>
<dbReference type="InterPro" id="IPR027417">
    <property type="entry name" value="P-loop_NTPase"/>
</dbReference>
<dbReference type="PANTHER" id="PTHR30473">
    <property type="entry name" value="PROTEIN PHOH"/>
    <property type="match status" value="1"/>
</dbReference>
<name>A0A2H4ZP01_9EUKA</name>
<geneLocation type="plastid" evidence="8"/>
<evidence type="ECO:0000256" key="3">
    <source>
        <dbReference type="ARBA" id="ARBA00022490"/>
    </source>
</evidence>
<keyword evidence="5" id="KW-0067">ATP-binding</keyword>
<feature type="domain" description="PhoH-like protein" evidence="7">
    <location>
        <begin position="135"/>
        <end position="339"/>
    </location>
</feature>
<dbReference type="SUPFAM" id="SSF54791">
    <property type="entry name" value="Eukaryotic type KH-domain (KH-domain type I)"/>
    <property type="match status" value="1"/>
</dbReference>
<reference evidence="8" key="1">
    <citation type="submission" date="2017-10" db="EMBL/GenBank/DDBJ databases">
        <title>Paulinella longichromatophora chromatophore genome.</title>
        <authorList>
            <person name="Lhee D."/>
            <person name="Yoon H.S."/>
        </authorList>
    </citation>
    <scope>NUCLEOTIDE SEQUENCE</scope>
</reference>
<dbReference type="GO" id="GO:0005829">
    <property type="term" value="C:cytosol"/>
    <property type="evidence" value="ECO:0007669"/>
    <property type="project" value="TreeGrafter"/>
</dbReference>
<dbReference type="CDD" id="cd00105">
    <property type="entry name" value="KH-I"/>
    <property type="match status" value="1"/>
</dbReference>
<dbReference type="InterPro" id="IPR051451">
    <property type="entry name" value="PhoH2-like"/>
</dbReference>
<dbReference type="PANTHER" id="PTHR30473:SF1">
    <property type="entry name" value="PHOH-LIKE PROTEIN"/>
    <property type="match status" value="1"/>
</dbReference>
<evidence type="ECO:0000256" key="1">
    <source>
        <dbReference type="ARBA" id="ARBA00004496"/>
    </source>
</evidence>
<dbReference type="InterPro" id="IPR003714">
    <property type="entry name" value="PhoH"/>
</dbReference>
<dbReference type="EMBL" id="MG264610">
    <property type="protein sequence ID" value="AUG32272.1"/>
    <property type="molecule type" value="Genomic_DNA"/>
</dbReference>
<comment type="subcellular location">
    <subcellularLocation>
        <location evidence="1">Cytoplasm</location>
    </subcellularLocation>
</comment>
<dbReference type="SUPFAM" id="SSF52540">
    <property type="entry name" value="P-loop containing nucleoside triphosphate hydrolases"/>
    <property type="match status" value="1"/>
</dbReference>
<evidence type="ECO:0000256" key="6">
    <source>
        <dbReference type="ARBA" id="ARBA00039970"/>
    </source>
</evidence>
<sequence>MTEAESLDNSNSQFVVDLPDQSAAISLTGGPSGVIRRQLEKVTGASIVLRGLQLIIKGRPDQLEEAVGLIELLRHLWEEGKPITTVDVVEVLGSSCRNGVLPELEYFDQVVRDKPFDLKAFTQKVLAKTQSGQLIRPKTIRQGVYLDAMERNDLTLALGPTGTGKTFLAIILAVRMLSERKVKRIIFSRLTIKPGEYRGFSSGNSQQKFDPSLSPLYDSLHMLLGVEKTSVMIGKGLIEIVPIDYMRGRTLADAFIIIDDAQHTTTAQMRMLLTRLGENSRMVVAGDLTQVDSSKRKSNGLVEATQVLKGVKHRKIYIMRLSTSDVVRHPLVRKIIEVYSLYDQDRSPDKIDTL</sequence>
<accession>A0A2H4ZP01</accession>
<dbReference type="Pfam" id="PF02562">
    <property type="entry name" value="PhoH"/>
    <property type="match status" value="1"/>
</dbReference>
<evidence type="ECO:0000259" key="7">
    <source>
        <dbReference type="Pfam" id="PF02562"/>
    </source>
</evidence>
<dbReference type="GO" id="GO:0005524">
    <property type="term" value="F:ATP binding"/>
    <property type="evidence" value="ECO:0007669"/>
    <property type="project" value="UniProtKB-KW"/>
</dbReference>
<evidence type="ECO:0000313" key="8">
    <source>
        <dbReference type="EMBL" id="AUG32272.1"/>
    </source>
</evidence>
<organism evidence="8">
    <name type="scientific">Paulinella longichromatophora</name>
    <dbReference type="NCBI Taxonomy" id="1708747"/>
    <lineage>
        <taxon>Eukaryota</taxon>
        <taxon>Sar</taxon>
        <taxon>Rhizaria</taxon>
        <taxon>Cercozoa</taxon>
        <taxon>Imbricatea</taxon>
        <taxon>Silicofilosea</taxon>
        <taxon>Euglyphida</taxon>
        <taxon>Paulinellidae</taxon>
        <taxon>Paulinella</taxon>
    </lineage>
</organism>
<keyword evidence="4" id="KW-0547">Nucleotide-binding</keyword>
<evidence type="ECO:0000256" key="5">
    <source>
        <dbReference type="ARBA" id="ARBA00022840"/>
    </source>
</evidence>
<dbReference type="GO" id="GO:0003723">
    <property type="term" value="F:RNA binding"/>
    <property type="evidence" value="ECO:0007669"/>
    <property type="project" value="InterPro"/>
</dbReference>
<dbReference type="InterPro" id="IPR036612">
    <property type="entry name" value="KH_dom_type_1_sf"/>
</dbReference>
<proteinExistence type="inferred from homology"/>
<dbReference type="Gene3D" id="3.40.50.300">
    <property type="entry name" value="P-loop containing nucleotide triphosphate hydrolases"/>
    <property type="match status" value="1"/>
</dbReference>
<keyword evidence="8" id="KW-0934">Plastid</keyword>
<dbReference type="AlphaFoldDB" id="A0A2H4ZP01"/>
<comment type="similarity">
    <text evidence="2">Belongs to the PhoH family.</text>
</comment>
<evidence type="ECO:0000256" key="2">
    <source>
        <dbReference type="ARBA" id="ARBA00010393"/>
    </source>
</evidence>
<keyword evidence="3" id="KW-0963">Cytoplasm</keyword>
<evidence type="ECO:0000256" key="4">
    <source>
        <dbReference type="ARBA" id="ARBA00022741"/>
    </source>
</evidence>
<protein>
    <recommendedName>
        <fullName evidence="6">PhoH-like protein</fullName>
    </recommendedName>
</protein>